<comment type="caution">
    <text evidence="12">The sequence shown here is derived from an EMBL/GenBank/DDBJ whole genome shotgun (WGS) entry which is preliminary data.</text>
</comment>
<evidence type="ECO:0000256" key="9">
    <source>
        <dbReference type="ARBA" id="ARBA00023224"/>
    </source>
</evidence>
<dbReference type="PANTHER" id="PTHR24246">
    <property type="entry name" value="OLFACTORY RECEPTOR AND ADENOSINE RECEPTOR"/>
    <property type="match status" value="1"/>
</dbReference>
<dbReference type="PROSITE" id="PS50262">
    <property type="entry name" value="G_PROTEIN_RECEP_F1_2"/>
    <property type="match status" value="1"/>
</dbReference>
<dbReference type="PANTHER" id="PTHR24246:SF27">
    <property type="entry name" value="ADENOSINE RECEPTOR, ISOFORM A"/>
    <property type="match status" value="1"/>
</dbReference>
<keyword evidence="4 10" id="KW-1133">Transmembrane helix</keyword>
<dbReference type="Pfam" id="PF00001">
    <property type="entry name" value="7tm_1"/>
    <property type="match status" value="1"/>
</dbReference>
<comment type="subcellular location">
    <subcellularLocation>
        <location evidence="1">Cell membrane</location>
        <topology evidence="1">Multi-pass membrane protein</topology>
    </subcellularLocation>
</comment>
<evidence type="ECO:0000259" key="11">
    <source>
        <dbReference type="PROSITE" id="PS50262"/>
    </source>
</evidence>
<evidence type="ECO:0000256" key="2">
    <source>
        <dbReference type="ARBA" id="ARBA00022475"/>
    </source>
</evidence>
<dbReference type="AlphaFoldDB" id="A0A9X6ND22"/>
<protein>
    <recommendedName>
        <fullName evidence="11">G-protein coupled receptors family 1 profile domain-containing protein</fullName>
    </recommendedName>
</protein>
<keyword evidence="6 10" id="KW-0472">Membrane</keyword>
<evidence type="ECO:0000256" key="8">
    <source>
        <dbReference type="ARBA" id="ARBA00023180"/>
    </source>
</evidence>
<evidence type="ECO:0000256" key="1">
    <source>
        <dbReference type="ARBA" id="ARBA00004651"/>
    </source>
</evidence>
<evidence type="ECO:0000256" key="4">
    <source>
        <dbReference type="ARBA" id="ARBA00022989"/>
    </source>
</evidence>
<feature type="transmembrane region" description="Helical" evidence="10">
    <location>
        <begin position="205"/>
        <end position="228"/>
    </location>
</feature>
<accession>A0A9X6ND22</accession>
<dbReference type="GO" id="GO:0004930">
    <property type="term" value="F:G protein-coupled receptor activity"/>
    <property type="evidence" value="ECO:0007669"/>
    <property type="project" value="UniProtKB-KW"/>
</dbReference>
<dbReference type="GO" id="GO:0005886">
    <property type="term" value="C:plasma membrane"/>
    <property type="evidence" value="ECO:0007669"/>
    <property type="project" value="UniProtKB-SubCell"/>
</dbReference>
<evidence type="ECO:0000256" key="6">
    <source>
        <dbReference type="ARBA" id="ARBA00023136"/>
    </source>
</evidence>
<organism evidence="12 13">
    <name type="scientific">Hypsibius exemplaris</name>
    <name type="common">Freshwater tardigrade</name>
    <dbReference type="NCBI Taxonomy" id="2072580"/>
    <lineage>
        <taxon>Eukaryota</taxon>
        <taxon>Metazoa</taxon>
        <taxon>Ecdysozoa</taxon>
        <taxon>Tardigrada</taxon>
        <taxon>Eutardigrada</taxon>
        <taxon>Parachela</taxon>
        <taxon>Hypsibioidea</taxon>
        <taxon>Hypsibiidae</taxon>
        <taxon>Hypsibius</taxon>
    </lineage>
</organism>
<evidence type="ECO:0000313" key="13">
    <source>
        <dbReference type="Proteomes" id="UP000192578"/>
    </source>
</evidence>
<dbReference type="OrthoDB" id="5959154at2759"/>
<feature type="domain" description="G-protein coupled receptors family 1 profile" evidence="11">
    <location>
        <begin position="134"/>
        <end position="346"/>
    </location>
</feature>
<reference evidence="13" key="1">
    <citation type="submission" date="2017-01" db="EMBL/GenBank/DDBJ databases">
        <title>Comparative genomics of anhydrobiosis in the tardigrade Hypsibius dujardini.</title>
        <authorList>
            <person name="Yoshida Y."/>
            <person name="Koutsovoulos G."/>
            <person name="Laetsch D."/>
            <person name="Stevens L."/>
            <person name="Kumar S."/>
            <person name="Horikawa D."/>
            <person name="Ishino K."/>
            <person name="Komine S."/>
            <person name="Tomita M."/>
            <person name="Blaxter M."/>
            <person name="Arakawa K."/>
        </authorList>
    </citation>
    <scope>NUCLEOTIDE SEQUENCE [LARGE SCALE GENOMIC DNA]</scope>
    <source>
        <strain evidence="13">Z151</strain>
    </source>
</reference>
<dbReference type="Proteomes" id="UP000192578">
    <property type="component" value="Unassembled WGS sequence"/>
</dbReference>
<dbReference type="InterPro" id="IPR000276">
    <property type="entry name" value="GPCR_Rhodpsn"/>
</dbReference>
<keyword evidence="3 10" id="KW-0812">Transmembrane</keyword>
<proteinExistence type="predicted"/>
<feature type="transmembrane region" description="Helical" evidence="10">
    <location>
        <begin position="326"/>
        <end position="350"/>
    </location>
</feature>
<dbReference type="SUPFAM" id="SSF81321">
    <property type="entry name" value="Family A G protein-coupled receptor-like"/>
    <property type="match status" value="1"/>
</dbReference>
<dbReference type="InterPro" id="IPR017452">
    <property type="entry name" value="GPCR_Rhodpsn_7TM"/>
</dbReference>
<dbReference type="CDD" id="cd00637">
    <property type="entry name" value="7tm_classA_rhodopsin-like"/>
    <property type="match status" value="1"/>
</dbReference>
<keyword evidence="13" id="KW-1185">Reference proteome</keyword>
<feature type="transmembrane region" description="Helical" evidence="10">
    <location>
        <begin position="57"/>
        <end position="78"/>
    </location>
</feature>
<evidence type="ECO:0000313" key="12">
    <source>
        <dbReference type="EMBL" id="OWA51915.1"/>
    </source>
</evidence>
<keyword evidence="2" id="KW-1003">Cell membrane</keyword>
<sequence>MTCRCRNGSSTGLLNHTTSNLSDSSLVAHQQISKCTSSSLFNYTCGLEVNPTPQWTLIPVCLLVLTVAGAPLNTWALFRLFQKRAVRTPYHSNVIHLLAVNLPSLHHPKCLWHPHNALPERSTIDSRSINTHGLIALNRTWAILFPYSYRRLLTPRLTHQLIFGLWVYVLLAEFPIWLLDTLFYRLPLKQNICILNVAGQPVYSAVSVIVLFMLPIVTLWLAFFVVFFNKLTRASRFGGLGGQVRQSNKVAVAVLKVDDPITSPASVLAPSHGLVSGVNAAAARRSHANAYIVLSLLTLSITACCGPRIMFSVLRAFIPSLPATLVFVQVTIVLSSCPIVLDPILFMLTLE</sequence>
<keyword evidence="9" id="KW-0807">Transducer</keyword>
<evidence type="ECO:0000256" key="5">
    <source>
        <dbReference type="ARBA" id="ARBA00023040"/>
    </source>
</evidence>
<keyword evidence="5" id="KW-0297">G-protein coupled receptor</keyword>
<feature type="transmembrane region" description="Helical" evidence="10">
    <location>
        <begin position="161"/>
        <end position="179"/>
    </location>
</feature>
<dbReference type="Gene3D" id="1.20.1070.10">
    <property type="entry name" value="Rhodopsin 7-helix transmembrane proteins"/>
    <property type="match status" value="1"/>
</dbReference>
<gene>
    <name evidence="12" type="ORF">BV898_16375</name>
</gene>
<keyword evidence="7" id="KW-0675">Receptor</keyword>
<name>A0A9X6ND22_HYPEX</name>
<evidence type="ECO:0000256" key="10">
    <source>
        <dbReference type="SAM" id="Phobius"/>
    </source>
</evidence>
<feature type="transmembrane region" description="Helical" evidence="10">
    <location>
        <begin position="291"/>
        <end position="314"/>
    </location>
</feature>
<keyword evidence="8" id="KW-0325">Glycoprotein</keyword>
<dbReference type="EMBL" id="MTYJ01000243">
    <property type="protein sequence ID" value="OWA51915.1"/>
    <property type="molecule type" value="Genomic_DNA"/>
</dbReference>
<evidence type="ECO:0000256" key="3">
    <source>
        <dbReference type="ARBA" id="ARBA00022692"/>
    </source>
</evidence>
<evidence type="ECO:0000256" key="7">
    <source>
        <dbReference type="ARBA" id="ARBA00023170"/>
    </source>
</evidence>